<evidence type="ECO:0000256" key="3">
    <source>
        <dbReference type="ARBA" id="ARBA00022989"/>
    </source>
</evidence>
<sequence length="125" mass="14420">MFAQTVELSCQPRRLHNIYERHRCGSGSATTDRHSVNGAWTLPNFACDFYIAMDVICSTSSIFNLVAISIDRVQLLYRKYPLINNTHPRYRSSGPELYILFPDMHRSDDGNVSKPERCAFTEFRI</sequence>
<evidence type="ECO:0000256" key="7">
    <source>
        <dbReference type="ARBA" id="ARBA00023170"/>
    </source>
</evidence>
<dbReference type="GO" id="GO:0004930">
    <property type="term" value="F:G protein-coupled receptor activity"/>
    <property type="evidence" value="ECO:0007669"/>
    <property type="project" value="UniProtKB-KW"/>
</dbReference>
<keyword evidence="5" id="KW-0472">Membrane</keyword>
<evidence type="ECO:0000313" key="10">
    <source>
        <dbReference type="Proteomes" id="UP000075886"/>
    </source>
</evidence>
<evidence type="ECO:0000256" key="6">
    <source>
        <dbReference type="ARBA" id="ARBA00023157"/>
    </source>
</evidence>
<organism evidence="9 10">
    <name type="scientific">Anopheles farauti</name>
    <dbReference type="NCBI Taxonomy" id="69004"/>
    <lineage>
        <taxon>Eukaryota</taxon>
        <taxon>Metazoa</taxon>
        <taxon>Ecdysozoa</taxon>
        <taxon>Arthropoda</taxon>
        <taxon>Hexapoda</taxon>
        <taxon>Insecta</taxon>
        <taxon>Pterygota</taxon>
        <taxon>Neoptera</taxon>
        <taxon>Endopterygota</taxon>
        <taxon>Diptera</taxon>
        <taxon>Nematocera</taxon>
        <taxon>Culicoidea</taxon>
        <taxon>Culicidae</taxon>
        <taxon>Anophelinae</taxon>
        <taxon>Anopheles</taxon>
    </lineage>
</organism>
<dbReference type="AlphaFoldDB" id="A0A182QX70"/>
<dbReference type="GO" id="GO:0005886">
    <property type="term" value="C:plasma membrane"/>
    <property type="evidence" value="ECO:0007669"/>
    <property type="project" value="TreeGrafter"/>
</dbReference>
<dbReference type="Gene3D" id="1.20.1070.10">
    <property type="entry name" value="Rhodopsin 7-helix transmembrane proteins"/>
    <property type="match status" value="1"/>
</dbReference>
<keyword evidence="6" id="KW-1015">Disulfide bond</keyword>
<name>A0A182QX70_9DIPT</name>
<dbReference type="PANTHER" id="PTHR24248">
    <property type="entry name" value="ADRENERGIC RECEPTOR-RELATED G-PROTEIN COUPLED RECEPTOR"/>
    <property type="match status" value="1"/>
</dbReference>
<reference evidence="10" key="1">
    <citation type="submission" date="2014-01" db="EMBL/GenBank/DDBJ databases">
        <title>The Genome Sequence of Anopheles farauti FAR1 (V2).</title>
        <authorList>
            <consortium name="The Broad Institute Genomics Platform"/>
            <person name="Neafsey D.E."/>
            <person name="Besansky N."/>
            <person name="Howell P."/>
            <person name="Walton C."/>
            <person name="Young S.K."/>
            <person name="Zeng Q."/>
            <person name="Gargeya S."/>
            <person name="Fitzgerald M."/>
            <person name="Haas B."/>
            <person name="Abouelleil A."/>
            <person name="Allen A.W."/>
            <person name="Alvarado L."/>
            <person name="Arachchi H.M."/>
            <person name="Berlin A.M."/>
            <person name="Chapman S.B."/>
            <person name="Gainer-Dewar J."/>
            <person name="Goldberg J."/>
            <person name="Griggs A."/>
            <person name="Gujja S."/>
            <person name="Hansen M."/>
            <person name="Howarth C."/>
            <person name="Imamovic A."/>
            <person name="Ireland A."/>
            <person name="Larimer J."/>
            <person name="McCowan C."/>
            <person name="Murphy C."/>
            <person name="Pearson M."/>
            <person name="Poon T.W."/>
            <person name="Priest M."/>
            <person name="Roberts A."/>
            <person name="Saif S."/>
            <person name="Shea T."/>
            <person name="Sisk P."/>
            <person name="Sykes S."/>
            <person name="Wortman J."/>
            <person name="Nusbaum C."/>
            <person name="Birren B."/>
        </authorList>
    </citation>
    <scope>NUCLEOTIDE SEQUENCE [LARGE SCALE GENOMIC DNA]</scope>
    <source>
        <strain evidence="10">FAR1</strain>
    </source>
</reference>
<evidence type="ECO:0000256" key="5">
    <source>
        <dbReference type="ARBA" id="ARBA00023136"/>
    </source>
</evidence>
<dbReference type="Pfam" id="PF00001">
    <property type="entry name" value="7tm_1"/>
    <property type="match status" value="1"/>
</dbReference>
<comment type="subcellular location">
    <subcellularLocation>
        <location evidence="1">Membrane</location>
        <topology evidence="1">Multi-pass membrane protein</topology>
    </subcellularLocation>
</comment>
<dbReference type="EMBL" id="AXCN02000234">
    <property type="status" value="NOT_ANNOTATED_CDS"/>
    <property type="molecule type" value="Genomic_DNA"/>
</dbReference>
<evidence type="ECO:0000256" key="8">
    <source>
        <dbReference type="ARBA" id="ARBA00023224"/>
    </source>
</evidence>
<reference evidence="9" key="2">
    <citation type="submission" date="2020-05" db="UniProtKB">
        <authorList>
            <consortium name="EnsemblMetazoa"/>
        </authorList>
    </citation>
    <scope>IDENTIFICATION</scope>
    <source>
        <strain evidence="9">FAR1</strain>
    </source>
</reference>
<dbReference type="VEuPathDB" id="VectorBase:AFAF018669"/>
<evidence type="ECO:0000256" key="4">
    <source>
        <dbReference type="ARBA" id="ARBA00023040"/>
    </source>
</evidence>
<proteinExistence type="predicted"/>
<dbReference type="InterPro" id="IPR000276">
    <property type="entry name" value="GPCR_Rhodpsn"/>
</dbReference>
<accession>A0A182QX70</accession>
<evidence type="ECO:0000313" key="9">
    <source>
        <dbReference type="EnsemblMetazoa" id="AFAF018669-PA"/>
    </source>
</evidence>
<keyword evidence="8" id="KW-0807">Transducer</keyword>
<keyword evidence="10" id="KW-1185">Reference proteome</keyword>
<dbReference type="STRING" id="69004.A0A182QX70"/>
<evidence type="ECO:0008006" key="11">
    <source>
        <dbReference type="Google" id="ProtNLM"/>
    </source>
</evidence>
<dbReference type="Proteomes" id="UP000075886">
    <property type="component" value="Unassembled WGS sequence"/>
</dbReference>
<evidence type="ECO:0000256" key="2">
    <source>
        <dbReference type="ARBA" id="ARBA00022692"/>
    </source>
</evidence>
<dbReference type="EnsemblMetazoa" id="AFAF018669-RA">
    <property type="protein sequence ID" value="AFAF018669-PA"/>
    <property type="gene ID" value="AFAF018669"/>
</dbReference>
<keyword evidence="4" id="KW-0297">G-protein coupled receptor</keyword>
<keyword evidence="7" id="KW-0675">Receptor</keyword>
<evidence type="ECO:0000256" key="1">
    <source>
        <dbReference type="ARBA" id="ARBA00004141"/>
    </source>
</evidence>
<dbReference type="SUPFAM" id="SSF81321">
    <property type="entry name" value="Family A G protein-coupled receptor-like"/>
    <property type="match status" value="1"/>
</dbReference>
<dbReference type="GO" id="GO:0045202">
    <property type="term" value="C:synapse"/>
    <property type="evidence" value="ECO:0007669"/>
    <property type="project" value="GOC"/>
</dbReference>
<dbReference type="PANTHER" id="PTHR24248:SF125">
    <property type="entry name" value="DOPAMINE D2-LIKE RECEPTOR"/>
    <property type="match status" value="1"/>
</dbReference>
<keyword evidence="3" id="KW-1133">Transmembrane helix</keyword>
<dbReference type="GO" id="GO:0001591">
    <property type="term" value="F:dopamine neurotransmitter receptor activity, coupled via Gi/Go"/>
    <property type="evidence" value="ECO:0007669"/>
    <property type="project" value="TreeGrafter"/>
</dbReference>
<keyword evidence="2" id="KW-0812">Transmembrane</keyword>
<protein>
    <recommendedName>
        <fullName evidence="11">G-protein coupled receptors family 1 profile domain-containing protein</fullName>
    </recommendedName>
</protein>